<comment type="similarity">
    <text evidence="1">Belongs to the ROK (NagC/XylR) family.</text>
</comment>
<keyword evidence="4" id="KW-1185">Reference proteome</keyword>
<evidence type="ECO:0000256" key="1">
    <source>
        <dbReference type="ARBA" id="ARBA00006479"/>
    </source>
</evidence>
<organism evidence="3 4">
    <name type="scientific">Microbacterium murale</name>
    <dbReference type="NCBI Taxonomy" id="1081040"/>
    <lineage>
        <taxon>Bacteria</taxon>
        <taxon>Bacillati</taxon>
        <taxon>Actinomycetota</taxon>
        <taxon>Actinomycetes</taxon>
        <taxon>Micrococcales</taxon>
        <taxon>Microbacteriaceae</taxon>
        <taxon>Microbacterium</taxon>
    </lineage>
</organism>
<evidence type="ECO:0000256" key="2">
    <source>
        <dbReference type="SAM" id="MobiDB-lite"/>
    </source>
</evidence>
<protein>
    <submittedName>
        <fullName evidence="3">Glucokinase</fullName>
    </submittedName>
</protein>
<dbReference type="PANTHER" id="PTHR18964:SF149">
    <property type="entry name" value="BIFUNCTIONAL UDP-N-ACETYLGLUCOSAMINE 2-EPIMERASE_N-ACETYLMANNOSAMINE KINASE"/>
    <property type="match status" value="1"/>
</dbReference>
<dbReference type="RefSeq" id="WP_188435410.1">
    <property type="nucleotide sequence ID" value="NZ_BMCM01000001.1"/>
</dbReference>
<evidence type="ECO:0000313" key="3">
    <source>
        <dbReference type="EMBL" id="GGD68720.1"/>
    </source>
</evidence>
<sequence length="341" mass="34787">MAPAETATPRRDGGEPSPSRRGVAGSRVPDARASARLGIGEGAAVLAFDVGGTDIKSAIFDAYGTALGLRRTPTPPLGDEPAAALIEELARLSDELRAQHPQVVPAALGFVVPGIVDADAGIGVFASNLGWRDAPLRDLAAERLQLPIAFDHDVRSASWAEHRLGGARAHDDVVVLIIGTGIAGAILVGGEPYTAGGYAGEIGHSPIADGPECACGARGCLEAIASAGVIARRYAAETGTTPDGARDVIARAAAGDAVAARIWDDALDALTMSLAQLTAMFAPQAIVIGGGLSLAGGALFDELRTRLAARLSFHRMPELLPAELQGNAGLIGAALRARELT</sequence>
<dbReference type="Proteomes" id="UP000629365">
    <property type="component" value="Unassembled WGS sequence"/>
</dbReference>
<gene>
    <name evidence="3" type="primary">glk</name>
    <name evidence="3" type="ORF">GCM10007269_09770</name>
</gene>
<dbReference type="Pfam" id="PF00480">
    <property type="entry name" value="ROK"/>
    <property type="match status" value="1"/>
</dbReference>
<evidence type="ECO:0000313" key="4">
    <source>
        <dbReference type="Proteomes" id="UP000629365"/>
    </source>
</evidence>
<dbReference type="InterPro" id="IPR043129">
    <property type="entry name" value="ATPase_NBD"/>
</dbReference>
<dbReference type="EMBL" id="BMCM01000001">
    <property type="protein sequence ID" value="GGD68720.1"/>
    <property type="molecule type" value="Genomic_DNA"/>
</dbReference>
<feature type="region of interest" description="Disordered" evidence="2">
    <location>
        <begin position="1"/>
        <end position="28"/>
    </location>
</feature>
<reference evidence="4" key="1">
    <citation type="journal article" date="2019" name="Int. J. Syst. Evol. Microbiol.">
        <title>The Global Catalogue of Microorganisms (GCM) 10K type strain sequencing project: providing services to taxonomists for standard genome sequencing and annotation.</title>
        <authorList>
            <consortium name="The Broad Institute Genomics Platform"/>
            <consortium name="The Broad Institute Genome Sequencing Center for Infectious Disease"/>
            <person name="Wu L."/>
            <person name="Ma J."/>
        </authorList>
    </citation>
    <scope>NUCLEOTIDE SEQUENCE [LARGE SCALE GENOMIC DNA]</scope>
    <source>
        <strain evidence="4">CCM 7640</strain>
    </source>
</reference>
<accession>A0ABQ1RFI3</accession>
<dbReference type="InterPro" id="IPR000600">
    <property type="entry name" value="ROK"/>
</dbReference>
<name>A0ABQ1RFI3_9MICO</name>
<dbReference type="Gene3D" id="3.30.420.40">
    <property type="match status" value="2"/>
</dbReference>
<dbReference type="PANTHER" id="PTHR18964">
    <property type="entry name" value="ROK (REPRESSOR, ORF, KINASE) FAMILY"/>
    <property type="match status" value="1"/>
</dbReference>
<dbReference type="SUPFAM" id="SSF53067">
    <property type="entry name" value="Actin-like ATPase domain"/>
    <property type="match status" value="1"/>
</dbReference>
<proteinExistence type="inferred from homology"/>
<comment type="caution">
    <text evidence="3">The sequence shown here is derived from an EMBL/GenBank/DDBJ whole genome shotgun (WGS) entry which is preliminary data.</text>
</comment>